<keyword evidence="2" id="KW-1185">Reference proteome</keyword>
<name>A0A0P5G7V8_9CRUS</name>
<dbReference type="PANTHER" id="PTHR19316:SF18">
    <property type="entry name" value="HSP70-BINDING PROTEIN 1"/>
    <property type="match status" value="1"/>
</dbReference>
<evidence type="ECO:0000313" key="1">
    <source>
        <dbReference type="EMBL" id="KZS14854.1"/>
    </source>
</evidence>
<dbReference type="Pfam" id="PF08609">
    <property type="entry name" value="Fes1"/>
    <property type="match status" value="1"/>
</dbReference>
<dbReference type="InterPro" id="IPR050693">
    <property type="entry name" value="Hsp70_NEF-Inhibitors"/>
</dbReference>
<dbReference type="AlphaFoldDB" id="A0A0P5G7V8"/>
<evidence type="ECO:0000313" key="2">
    <source>
        <dbReference type="Proteomes" id="UP000076858"/>
    </source>
</evidence>
<dbReference type="Gene3D" id="1.25.10.10">
    <property type="entry name" value="Leucine-rich Repeat Variant"/>
    <property type="match status" value="1"/>
</dbReference>
<dbReference type="OrthoDB" id="10250458at2759"/>
<dbReference type="InterPro" id="IPR013918">
    <property type="entry name" value="Nucleotide_exch_fac_Fes1"/>
</dbReference>
<sequence length="313" mass="35670">MEPPRQPRDMQGLLRFAIEGTASEDRTTVTSMTEERRRWLEEALRGLSVDVVAEISKSLNILNPDRVESPEEDPGEMEEALEMITDFVDSMDTANDFHKIGGFFILIPCLNSPHDGVRWRCCQLIGTITQNNPYCQQQVLKEDLLSILLKMLENDDCEEARVKALYAISCLTRECAEAQDAFVNCDGFSSLLRALQSSVGKLKIKASFMLTCLCNEDPSFKDTLCNMGFVEQFVALLQRDHDSTHEHLLAALLALTQGHPPSIEECRRSEFLLRELLDNRIELIKDRDECLEEAEYCRTLLSVIFKEDIVEDR</sequence>
<dbReference type="STRING" id="35525.A0A0P5G7V8"/>
<organism evidence="1 2">
    <name type="scientific">Daphnia magna</name>
    <dbReference type="NCBI Taxonomy" id="35525"/>
    <lineage>
        <taxon>Eukaryota</taxon>
        <taxon>Metazoa</taxon>
        <taxon>Ecdysozoa</taxon>
        <taxon>Arthropoda</taxon>
        <taxon>Crustacea</taxon>
        <taxon>Branchiopoda</taxon>
        <taxon>Diplostraca</taxon>
        <taxon>Cladocera</taxon>
        <taxon>Anomopoda</taxon>
        <taxon>Daphniidae</taxon>
        <taxon>Daphnia</taxon>
    </lineage>
</organism>
<dbReference type="SUPFAM" id="SSF48371">
    <property type="entry name" value="ARM repeat"/>
    <property type="match status" value="1"/>
</dbReference>
<dbReference type="GO" id="GO:0000774">
    <property type="term" value="F:adenyl-nucleotide exchange factor activity"/>
    <property type="evidence" value="ECO:0007669"/>
    <property type="project" value="TreeGrafter"/>
</dbReference>
<reference evidence="1 2" key="1">
    <citation type="submission" date="2016-03" db="EMBL/GenBank/DDBJ databases">
        <title>EvidentialGene: Evidence-directed Construction of Genes on Genomes.</title>
        <authorList>
            <person name="Gilbert D.G."/>
            <person name="Choi J.-H."/>
            <person name="Mockaitis K."/>
            <person name="Colbourne J."/>
            <person name="Pfrender M."/>
        </authorList>
    </citation>
    <scope>NUCLEOTIDE SEQUENCE [LARGE SCALE GENOMIC DNA]</scope>
    <source>
        <strain evidence="1 2">Xinb3</strain>
        <tissue evidence="1">Complete organism</tissue>
    </source>
</reference>
<proteinExistence type="predicted"/>
<dbReference type="EMBL" id="LRGB01000944">
    <property type="protein sequence ID" value="KZS14854.1"/>
    <property type="molecule type" value="Genomic_DNA"/>
</dbReference>
<accession>A0A0P5G7V8</accession>
<dbReference type="GO" id="GO:0005783">
    <property type="term" value="C:endoplasmic reticulum"/>
    <property type="evidence" value="ECO:0007669"/>
    <property type="project" value="TreeGrafter"/>
</dbReference>
<dbReference type="FunFam" id="1.25.10.10:FF:001161">
    <property type="entry name" value="Hsp70-binding protein 1"/>
    <property type="match status" value="1"/>
</dbReference>
<dbReference type="InterPro" id="IPR011989">
    <property type="entry name" value="ARM-like"/>
</dbReference>
<gene>
    <name evidence="1" type="ORF">APZ42_020234</name>
</gene>
<dbReference type="PANTHER" id="PTHR19316">
    <property type="entry name" value="PROTEIN FOLDING REGULATOR"/>
    <property type="match status" value="1"/>
</dbReference>
<protein>
    <submittedName>
        <fullName evidence="1">Hsp70-binding protein 1</fullName>
    </submittedName>
</protein>
<dbReference type="Proteomes" id="UP000076858">
    <property type="component" value="Unassembled WGS sequence"/>
</dbReference>
<dbReference type="InterPro" id="IPR016024">
    <property type="entry name" value="ARM-type_fold"/>
</dbReference>
<comment type="caution">
    <text evidence="1">The sequence shown here is derived from an EMBL/GenBank/DDBJ whole genome shotgun (WGS) entry which is preliminary data.</text>
</comment>